<evidence type="ECO:0000256" key="1">
    <source>
        <dbReference type="SAM" id="MobiDB-lite"/>
    </source>
</evidence>
<dbReference type="AlphaFoldDB" id="A0A834FYE8"/>
<feature type="region of interest" description="Disordered" evidence="1">
    <location>
        <begin position="1"/>
        <end position="70"/>
    </location>
</feature>
<organism evidence="2 3">
    <name type="scientific">Rhododendron simsii</name>
    <name type="common">Sims's rhododendron</name>
    <dbReference type="NCBI Taxonomy" id="118357"/>
    <lineage>
        <taxon>Eukaryota</taxon>
        <taxon>Viridiplantae</taxon>
        <taxon>Streptophyta</taxon>
        <taxon>Embryophyta</taxon>
        <taxon>Tracheophyta</taxon>
        <taxon>Spermatophyta</taxon>
        <taxon>Magnoliopsida</taxon>
        <taxon>eudicotyledons</taxon>
        <taxon>Gunneridae</taxon>
        <taxon>Pentapetalae</taxon>
        <taxon>asterids</taxon>
        <taxon>Ericales</taxon>
        <taxon>Ericaceae</taxon>
        <taxon>Ericoideae</taxon>
        <taxon>Rhodoreae</taxon>
        <taxon>Rhododendron</taxon>
    </lineage>
</organism>
<dbReference type="EMBL" id="WJXA01000270">
    <property type="protein sequence ID" value="KAF7113579.1"/>
    <property type="molecule type" value="Genomic_DNA"/>
</dbReference>
<evidence type="ECO:0000313" key="3">
    <source>
        <dbReference type="Proteomes" id="UP000626092"/>
    </source>
</evidence>
<gene>
    <name evidence="2" type="ORF">RHSIM_RhsimUnG0112100</name>
</gene>
<accession>A0A834FYE8</accession>
<comment type="caution">
    <text evidence="2">The sequence shown here is derived from an EMBL/GenBank/DDBJ whole genome shotgun (WGS) entry which is preliminary data.</text>
</comment>
<protein>
    <submittedName>
        <fullName evidence="2">Uncharacterized protein</fullName>
    </submittedName>
</protein>
<evidence type="ECO:0000313" key="2">
    <source>
        <dbReference type="EMBL" id="KAF7113579.1"/>
    </source>
</evidence>
<reference evidence="2" key="1">
    <citation type="submission" date="2019-11" db="EMBL/GenBank/DDBJ databases">
        <authorList>
            <person name="Liu Y."/>
            <person name="Hou J."/>
            <person name="Li T.-Q."/>
            <person name="Guan C.-H."/>
            <person name="Wu X."/>
            <person name="Wu H.-Z."/>
            <person name="Ling F."/>
            <person name="Zhang R."/>
            <person name="Shi X.-G."/>
            <person name="Ren J.-P."/>
            <person name="Chen E.-F."/>
            <person name="Sun J.-M."/>
        </authorList>
    </citation>
    <scope>NUCLEOTIDE SEQUENCE</scope>
    <source>
        <strain evidence="2">Adult_tree_wgs_1</strain>
        <tissue evidence="2">Leaves</tissue>
    </source>
</reference>
<dbReference type="SUPFAM" id="SSF56672">
    <property type="entry name" value="DNA/RNA polymerases"/>
    <property type="match status" value="1"/>
</dbReference>
<dbReference type="Proteomes" id="UP000626092">
    <property type="component" value="Unassembled WGS sequence"/>
</dbReference>
<sequence>MSSLTQKQPNKPRKKNKKREPPTVQKPTTPDEGQEEQPPALQEVTVAPECLQDGPRPQKQELEEVNLAPKGMPPKPIFLAKDLPAEKKKAFIALIRECIDVFAWNYDEMPGLDPRVTTHKLNVVPSARPVKQGVRFYKPDVELKIKDEVVKLLKAGFIKPIQEVSVMDEPAEMRIRSHSRQVP</sequence>
<proteinExistence type="predicted"/>
<dbReference type="Gene3D" id="3.10.10.10">
    <property type="entry name" value="HIV Type 1 Reverse Transcriptase, subunit A, domain 1"/>
    <property type="match status" value="1"/>
</dbReference>
<dbReference type="OrthoDB" id="1724165at2759"/>
<keyword evidence="3" id="KW-1185">Reference proteome</keyword>
<dbReference type="InterPro" id="IPR043502">
    <property type="entry name" value="DNA/RNA_pol_sf"/>
</dbReference>
<name>A0A834FYE8_RHOSS</name>